<feature type="signal peptide" evidence="1">
    <location>
        <begin position="1"/>
        <end position="22"/>
    </location>
</feature>
<dbReference type="Proteomes" id="UP000374630">
    <property type="component" value="Unassembled WGS sequence"/>
</dbReference>
<evidence type="ECO:0000313" key="6">
    <source>
        <dbReference type="Proteomes" id="UP000374630"/>
    </source>
</evidence>
<proteinExistence type="predicted"/>
<dbReference type="EMBL" id="RZNZ01000002">
    <property type="protein sequence ID" value="KAA8822124.1"/>
    <property type="molecule type" value="Genomic_DNA"/>
</dbReference>
<dbReference type="InterPro" id="IPR018392">
    <property type="entry name" value="LysM"/>
</dbReference>
<name>A0A5J5E2N0_9BIFI</name>
<dbReference type="PROSITE" id="PS51782">
    <property type="entry name" value="LYSM"/>
    <property type="match status" value="1"/>
</dbReference>
<comment type="caution">
    <text evidence="4">The sequence shown here is derived from an EMBL/GenBank/DDBJ whole genome shotgun (WGS) entry which is preliminary data.</text>
</comment>
<evidence type="ECO:0000259" key="2">
    <source>
        <dbReference type="PROSITE" id="PS51782"/>
    </source>
</evidence>
<dbReference type="AlphaFoldDB" id="A0A5J5E2N0"/>
<evidence type="ECO:0000313" key="5">
    <source>
        <dbReference type="Proteomes" id="UP000345527"/>
    </source>
</evidence>
<dbReference type="EMBL" id="RZOA01000010">
    <property type="protein sequence ID" value="KAA8823315.1"/>
    <property type="molecule type" value="Genomic_DNA"/>
</dbReference>
<evidence type="ECO:0000313" key="4">
    <source>
        <dbReference type="EMBL" id="KAA8823315.1"/>
    </source>
</evidence>
<dbReference type="OrthoDB" id="5084290at2"/>
<dbReference type="Pfam" id="PF01476">
    <property type="entry name" value="LysM"/>
    <property type="match status" value="1"/>
</dbReference>
<gene>
    <name evidence="4" type="ORF">EM848_06270</name>
    <name evidence="3" type="ORF">EMO90_01520</name>
</gene>
<keyword evidence="1" id="KW-0732">Signal</keyword>
<dbReference type="SMART" id="SM00257">
    <property type="entry name" value="LysM"/>
    <property type="match status" value="1"/>
</dbReference>
<dbReference type="InterPro" id="IPR036779">
    <property type="entry name" value="LysM_dom_sf"/>
</dbReference>
<organism evidence="4 5">
    <name type="scientific">Bifidobacterium vespertilionis</name>
    <dbReference type="NCBI Taxonomy" id="2562524"/>
    <lineage>
        <taxon>Bacteria</taxon>
        <taxon>Bacillati</taxon>
        <taxon>Actinomycetota</taxon>
        <taxon>Actinomycetes</taxon>
        <taxon>Bifidobacteriales</taxon>
        <taxon>Bifidobacteriaceae</taxon>
        <taxon>Bifidobacterium</taxon>
    </lineage>
</organism>
<reference evidence="5 6" key="1">
    <citation type="journal article" date="2019" name="Syst. Appl. Microbiol.">
        <title>Characterization of Bifidobacterium species in feaces of the Egyptian fruit bat: Description of B. vespertilionis sp. nov. and B. rousetti sp. nov.</title>
        <authorList>
            <person name="Modesto M."/>
            <person name="Satti M."/>
            <person name="Watanabe K."/>
            <person name="Puglisi E."/>
            <person name="Morelli L."/>
            <person name="Huang C.-H."/>
            <person name="Liou J.-S."/>
            <person name="Miyashita M."/>
            <person name="Tamura T."/>
            <person name="Saito S."/>
            <person name="Mori K."/>
            <person name="Huang L."/>
            <person name="Sciavilla P."/>
            <person name="Sandri C."/>
            <person name="Spiezio C."/>
            <person name="Vitali F."/>
            <person name="Cavalieri D."/>
            <person name="Perpetuini G."/>
            <person name="Tofalo R."/>
            <person name="Bonetti A."/>
            <person name="Arita M."/>
            <person name="Mattarelli P."/>
        </authorList>
    </citation>
    <scope>NUCLEOTIDE SEQUENCE [LARGE SCALE GENOMIC DNA]</scope>
    <source>
        <strain evidence="3 6">RST16</strain>
        <strain evidence="4 5">RST8</strain>
    </source>
</reference>
<evidence type="ECO:0000313" key="3">
    <source>
        <dbReference type="EMBL" id="KAA8822124.1"/>
    </source>
</evidence>
<protein>
    <submittedName>
        <fullName evidence="4">LysM peptidoglycan-binding domain-containing protein</fullName>
    </submittedName>
</protein>
<accession>A0A5J5E2N0</accession>
<dbReference type="Gene3D" id="3.10.350.10">
    <property type="entry name" value="LysM domain"/>
    <property type="match status" value="1"/>
</dbReference>
<feature type="chain" id="PRO_5030132087" evidence="1">
    <location>
        <begin position="23"/>
        <end position="84"/>
    </location>
</feature>
<keyword evidence="6" id="KW-1185">Reference proteome</keyword>
<dbReference type="SUPFAM" id="SSF54106">
    <property type="entry name" value="LysM domain"/>
    <property type="match status" value="1"/>
</dbReference>
<evidence type="ECO:0000256" key="1">
    <source>
        <dbReference type="SAM" id="SignalP"/>
    </source>
</evidence>
<dbReference type="CDD" id="cd00118">
    <property type="entry name" value="LysM"/>
    <property type="match status" value="1"/>
</dbReference>
<feature type="domain" description="LysM" evidence="2">
    <location>
        <begin position="29"/>
        <end position="79"/>
    </location>
</feature>
<dbReference type="Proteomes" id="UP000345527">
    <property type="component" value="Unassembled WGS sequence"/>
</dbReference>
<sequence>MSAMLLAGMLMAANSTAWRVSAAGTEDMVSYTVRPGDTLWEYAAQATPEGGDVNDTLDELMRLNHLDSVQLSVGQRIMVPSGDD</sequence>